<evidence type="ECO:0000313" key="8">
    <source>
        <dbReference type="EMBL" id="KAJ2788111.1"/>
    </source>
</evidence>
<name>A0A9W8HKT2_9FUNG</name>
<accession>A0A9W8HKT2</accession>
<dbReference type="GO" id="GO:0051301">
    <property type="term" value="P:cell division"/>
    <property type="evidence" value="ECO:0007669"/>
    <property type="project" value="UniProtKB-KW"/>
</dbReference>
<evidence type="ECO:0000256" key="5">
    <source>
        <dbReference type="ARBA" id="ARBA00044801"/>
    </source>
</evidence>
<dbReference type="InterPro" id="IPR011989">
    <property type="entry name" value="ARM-like"/>
</dbReference>
<dbReference type="SUPFAM" id="SSF48371">
    <property type="entry name" value="ARM repeat"/>
    <property type="match status" value="1"/>
</dbReference>
<evidence type="ECO:0000256" key="3">
    <source>
        <dbReference type="ARBA" id="ARBA00023306"/>
    </source>
</evidence>
<evidence type="ECO:0000256" key="6">
    <source>
        <dbReference type="ARBA" id="ARBA00044805"/>
    </source>
</evidence>
<proteinExistence type="inferred from homology"/>
<keyword evidence="3" id="KW-0131">Cell cycle</keyword>
<reference evidence="8" key="1">
    <citation type="submission" date="2022-07" db="EMBL/GenBank/DDBJ databases">
        <title>Phylogenomic reconstructions and comparative analyses of Kickxellomycotina fungi.</title>
        <authorList>
            <person name="Reynolds N.K."/>
            <person name="Stajich J.E."/>
            <person name="Barry K."/>
            <person name="Grigoriev I.V."/>
            <person name="Crous P."/>
            <person name="Smith M.E."/>
        </authorList>
    </citation>
    <scope>NUCLEOTIDE SEQUENCE</scope>
    <source>
        <strain evidence="8">BCRC 34489</strain>
    </source>
</reference>
<keyword evidence="2" id="KW-0132">Cell division</keyword>
<dbReference type="AlphaFoldDB" id="A0A9W8HKT2"/>
<dbReference type="PANTHER" id="PTHR13255">
    <property type="entry name" value="ATAXIN-10"/>
    <property type="match status" value="1"/>
</dbReference>
<dbReference type="Proteomes" id="UP001140172">
    <property type="component" value="Unassembled WGS sequence"/>
</dbReference>
<comment type="similarity">
    <text evidence="1">Belongs to the ataxin-10 family.</text>
</comment>
<dbReference type="InterPro" id="IPR051374">
    <property type="entry name" value="Ataxin-10/CTR86_families"/>
</dbReference>
<organism evidence="8 9">
    <name type="scientific">Coemansia interrupta</name>
    <dbReference type="NCBI Taxonomy" id="1126814"/>
    <lineage>
        <taxon>Eukaryota</taxon>
        <taxon>Fungi</taxon>
        <taxon>Fungi incertae sedis</taxon>
        <taxon>Zoopagomycota</taxon>
        <taxon>Kickxellomycotina</taxon>
        <taxon>Kickxellomycetes</taxon>
        <taxon>Kickxellales</taxon>
        <taxon>Kickxellaceae</taxon>
        <taxon>Coemansia</taxon>
    </lineage>
</organism>
<dbReference type="Gene3D" id="1.25.10.10">
    <property type="entry name" value="Leucine-rich Repeat Variant"/>
    <property type="match status" value="1"/>
</dbReference>
<keyword evidence="9" id="KW-1185">Reference proteome</keyword>
<dbReference type="InterPro" id="IPR016024">
    <property type="entry name" value="ARM-type_fold"/>
</dbReference>
<feature type="domain" description="Ataxin-10" evidence="7">
    <location>
        <begin position="386"/>
        <end position="458"/>
    </location>
</feature>
<evidence type="ECO:0000256" key="2">
    <source>
        <dbReference type="ARBA" id="ARBA00022618"/>
    </source>
</evidence>
<gene>
    <name evidence="8" type="primary">ATXN10</name>
    <name evidence="8" type="ORF">GGI15_000132</name>
</gene>
<dbReference type="InterPro" id="IPR019156">
    <property type="entry name" value="Ataxin-10_domain"/>
</dbReference>
<evidence type="ECO:0000256" key="1">
    <source>
        <dbReference type="ARBA" id="ARBA00008384"/>
    </source>
</evidence>
<comment type="function">
    <text evidence="4">May play a role in the regulation of cytokinesis.</text>
</comment>
<dbReference type="EMBL" id="JANBUM010000004">
    <property type="protein sequence ID" value="KAJ2788111.1"/>
    <property type="molecule type" value="Genomic_DNA"/>
</dbReference>
<evidence type="ECO:0000256" key="4">
    <source>
        <dbReference type="ARBA" id="ARBA00044746"/>
    </source>
</evidence>
<protein>
    <recommendedName>
        <fullName evidence="5">Ataxin-10 homolog</fullName>
    </recommendedName>
    <alternativeName>
        <fullName evidence="6">Copper transport protein 86</fullName>
    </alternativeName>
</protein>
<sequence>MSCELSEKSLDKICRECSEHKQRSPHPSRPHIPTAVDEPTWQRIHELFARLQAAISSPPFEQTSMACESLGSICTFVRNAAAMDKANQEAARSAGILTDVRRALVSMTAQELTSATAMQAGASAAQALSNLATGNKEIQQWLVDEELESSKGHSGTETVYWRALCSANGQTSMAGLMLVLNSLKGDGELTRRFCKTESGRMVAYRIGEMFGENADDESDVKAMLYVVLSQFVRYGCLPELLTETPGLDMYGLLDALAVYCNENPGPGSLADVAGDAGLAASLSSVLQSVHTVLEQVWGDDQGSSVNTAELVSAHRSLGSALSSLGSLTTDCSPLTVDLMISAHVLHRTVALLALLNKHLPRIESASALQQKKKQEEESTTRPLFMFKRNLIRILGNLAHGHGAAQDLARELGGLALVLDHMKIDDNHPFIKEYAIVALRSLVEGNAQSQEFIEKMNKVGDAPPTGGDLI</sequence>
<comment type="caution">
    <text evidence="8">The sequence shown here is derived from an EMBL/GenBank/DDBJ whole genome shotgun (WGS) entry which is preliminary data.</text>
</comment>
<evidence type="ECO:0000313" key="9">
    <source>
        <dbReference type="Proteomes" id="UP001140172"/>
    </source>
</evidence>
<dbReference type="Pfam" id="PF09759">
    <property type="entry name" value="Atx10homo_assoc"/>
    <property type="match status" value="1"/>
</dbReference>
<evidence type="ECO:0000259" key="7">
    <source>
        <dbReference type="Pfam" id="PF09759"/>
    </source>
</evidence>
<dbReference type="PANTHER" id="PTHR13255:SF0">
    <property type="entry name" value="ATAXIN-10"/>
    <property type="match status" value="1"/>
</dbReference>
<dbReference type="OrthoDB" id="379794at2759"/>
<dbReference type="GO" id="GO:0005829">
    <property type="term" value="C:cytosol"/>
    <property type="evidence" value="ECO:0007669"/>
    <property type="project" value="TreeGrafter"/>
</dbReference>